<gene>
    <name evidence="2" type="ORF">WG66_6409</name>
</gene>
<comment type="caution">
    <text evidence="2">The sequence shown here is derived from an EMBL/GenBank/DDBJ whole genome shotgun (WGS) entry which is preliminary data.</text>
</comment>
<feature type="chain" id="PRO_5006902173" description="Secreted protein" evidence="1">
    <location>
        <begin position="37"/>
        <end position="149"/>
    </location>
</feature>
<reference evidence="2 3" key="1">
    <citation type="submission" date="2015-12" db="EMBL/GenBank/DDBJ databases">
        <title>Draft genome sequence of Moniliophthora roreri, the causal agent of frosty pod rot of cacao.</title>
        <authorList>
            <person name="Aime M.C."/>
            <person name="Diaz-Valderrama J.R."/>
            <person name="Kijpornyongpan T."/>
            <person name="Phillips-Mora W."/>
        </authorList>
    </citation>
    <scope>NUCLEOTIDE SEQUENCE [LARGE SCALE GENOMIC DNA]</scope>
    <source>
        <strain evidence="2 3">MCA 2952</strain>
    </source>
</reference>
<dbReference type="AlphaFoldDB" id="A0A0W0FXC5"/>
<keyword evidence="1" id="KW-0732">Signal</keyword>
<dbReference type="EMBL" id="LATX01001523">
    <property type="protein sequence ID" value="KTB41010.1"/>
    <property type="molecule type" value="Genomic_DNA"/>
</dbReference>
<name>A0A0W0FXC5_MONRR</name>
<accession>A0A0W0FXC5</accession>
<evidence type="ECO:0008006" key="4">
    <source>
        <dbReference type="Google" id="ProtNLM"/>
    </source>
</evidence>
<proteinExistence type="predicted"/>
<dbReference type="PANTHER" id="PTHR37487">
    <property type="entry name" value="CHROMOSOME 1, WHOLE GENOME SHOTGUN SEQUENCE"/>
    <property type="match status" value="1"/>
</dbReference>
<dbReference type="Proteomes" id="UP000054988">
    <property type="component" value="Unassembled WGS sequence"/>
</dbReference>
<organism evidence="2 3">
    <name type="scientific">Moniliophthora roreri</name>
    <name type="common">Frosty pod rot fungus</name>
    <name type="synonym">Monilia roreri</name>
    <dbReference type="NCBI Taxonomy" id="221103"/>
    <lineage>
        <taxon>Eukaryota</taxon>
        <taxon>Fungi</taxon>
        <taxon>Dikarya</taxon>
        <taxon>Basidiomycota</taxon>
        <taxon>Agaricomycotina</taxon>
        <taxon>Agaricomycetes</taxon>
        <taxon>Agaricomycetidae</taxon>
        <taxon>Agaricales</taxon>
        <taxon>Marasmiineae</taxon>
        <taxon>Marasmiaceae</taxon>
        <taxon>Moniliophthora</taxon>
    </lineage>
</organism>
<evidence type="ECO:0000313" key="3">
    <source>
        <dbReference type="Proteomes" id="UP000054988"/>
    </source>
</evidence>
<protein>
    <recommendedName>
        <fullName evidence="4">Secreted protein</fullName>
    </recommendedName>
</protein>
<evidence type="ECO:0000256" key="1">
    <source>
        <dbReference type="SAM" id="SignalP"/>
    </source>
</evidence>
<sequence>MTLIFQFSDHTNRPATLQMKFFATVSFAALVAAVQAQVTINTPANLVECQPTLLTWTGGQAPYFLVRENTETRDLWGASTSFSSHGENPSGPAIEQFPEQIGTSLTWVVDFPAGTSVGLLLRDSKGATSQSAAVTIQPGSSTDCLRAYK</sequence>
<feature type="signal peptide" evidence="1">
    <location>
        <begin position="1"/>
        <end position="36"/>
    </location>
</feature>
<evidence type="ECO:0000313" key="2">
    <source>
        <dbReference type="EMBL" id="KTB41010.1"/>
    </source>
</evidence>
<dbReference type="PANTHER" id="PTHR37487:SF2">
    <property type="entry name" value="EXPRESSED PROTEIN"/>
    <property type="match status" value="1"/>
</dbReference>